<evidence type="ECO:0000313" key="2">
    <source>
        <dbReference type="Proteomes" id="UP000652219"/>
    </source>
</evidence>
<proteinExistence type="predicted"/>
<name>A0A8H6IRB8_9PEZI</name>
<comment type="caution">
    <text evidence="1">The sequence shown here is derived from an EMBL/GenBank/DDBJ whole genome shotgun (WGS) entry which is preliminary data.</text>
</comment>
<accession>A0A8H6IRB8</accession>
<dbReference type="AlphaFoldDB" id="A0A8H6IRB8"/>
<dbReference type="EMBL" id="WIGN01000453">
    <property type="protein sequence ID" value="KAF6792643.1"/>
    <property type="molecule type" value="Genomic_DNA"/>
</dbReference>
<dbReference type="Proteomes" id="UP000652219">
    <property type="component" value="Unassembled WGS sequence"/>
</dbReference>
<sequence>MPVFTFPGCALRLGGETWVQFLEAHRLDDTAPLNIVDGIMAHSSAPTVQMHRQLAAVQPSLPFEIFLAVMDVLIAEAVLEASFDPTRFWLVYLKDSPSKIALADASIISGCPHALTHQVVRFDPLRLALQATRKTRDMALEVPAVPDDEAPPINQSHRRRAVHLPTPLGDSILRSVQKLWLPFVQLLHESNPRALAGIAAFPNLRTITFMVGDYLPTLDLPGRRHRSPVPLMNPFFPDLEQWMASSVGFRAMWRPFAKRGVRLYGVRFDTGAEQPFLEVVITPNGLHSIGGMFLHPDCGGCWCCARHGEDAYWDDLADETPDDE</sequence>
<gene>
    <name evidence="1" type="ORF">CSOJ01_14140</name>
</gene>
<evidence type="ECO:0000313" key="1">
    <source>
        <dbReference type="EMBL" id="KAF6792643.1"/>
    </source>
</evidence>
<organism evidence="1 2">
    <name type="scientific">Colletotrichum sojae</name>
    <dbReference type="NCBI Taxonomy" id="2175907"/>
    <lineage>
        <taxon>Eukaryota</taxon>
        <taxon>Fungi</taxon>
        <taxon>Dikarya</taxon>
        <taxon>Ascomycota</taxon>
        <taxon>Pezizomycotina</taxon>
        <taxon>Sordariomycetes</taxon>
        <taxon>Hypocreomycetidae</taxon>
        <taxon>Glomerellales</taxon>
        <taxon>Glomerellaceae</taxon>
        <taxon>Colletotrichum</taxon>
        <taxon>Colletotrichum orchidearum species complex</taxon>
    </lineage>
</organism>
<keyword evidence="2" id="KW-1185">Reference proteome</keyword>
<protein>
    <submittedName>
        <fullName evidence="1">Uncharacterized protein</fullName>
    </submittedName>
</protein>
<reference evidence="1 2" key="1">
    <citation type="journal article" date="2020" name="Phytopathology">
        <title>Genome Sequence Resources of Colletotrichum truncatum, C. plurivorum, C. musicola, and C. sojae: Four Species Pathogenic to Soybean (Glycine max).</title>
        <authorList>
            <person name="Rogerio F."/>
            <person name="Boufleur T.R."/>
            <person name="Ciampi-Guillardi M."/>
            <person name="Sukno S.A."/>
            <person name="Thon M.R."/>
            <person name="Massola Junior N.S."/>
            <person name="Baroncelli R."/>
        </authorList>
    </citation>
    <scope>NUCLEOTIDE SEQUENCE [LARGE SCALE GENOMIC DNA]</scope>
    <source>
        <strain evidence="1 2">LFN0009</strain>
    </source>
</reference>